<evidence type="ECO:0000256" key="1">
    <source>
        <dbReference type="ARBA" id="ARBA00004123"/>
    </source>
</evidence>
<evidence type="ECO:0000313" key="9">
    <source>
        <dbReference type="Proteomes" id="UP000242180"/>
    </source>
</evidence>
<evidence type="ECO:0000256" key="3">
    <source>
        <dbReference type="ARBA" id="ARBA00023125"/>
    </source>
</evidence>
<accession>A0A1X2HA76</accession>
<keyword evidence="4" id="KW-0804">Transcription</keyword>
<name>A0A1X2HA76_SYNRA</name>
<evidence type="ECO:0000259" key="7">
    <source>
        <dbReference type="PROSITE" id="PS50888"/>
    </source>
</evidence>
<feature type="region of interest" description="Disordered" evidence="6">
    <location>
        <begin position="220"/>
        <end position="255"/>
    </location>
</feature>
<evidence type="ECO:0000313" key="8">
    <source>
        <dbReference type="EMBL" id="ORY95581.1"/>
    </source>
</evidence>
<dbReference type="InterPro" id="IPR036638">
    <property type="entry name" value="HLH_DNA-bd_sf"/>
</dbReference>
<dbReference type="Proteomes" id="UP000242180">
    <property type="component" value="Unassembled WGS sequence"/>
</dbReference>
<evidence type="ECO:0000256" key="2">
    <source>
        <dbReference type="ARBA" id="ARBA00023015"/>
    </source>
</evidence>
<dbReference type="Pfam" id="PF00010">
    <property type="entry name" value="HLH"/>
    <property type="match status" value="1"/>
</dbReference>
<comment type="caution">
    <text evidence="8">The sequence shown here is derived from an EMBL/GenBank/DDBJ whole genome shotgun (WGS) entry which is preliminary data.</text>
</comment>
<feature type="domain" description="BHLH" evidence="7">
    <location>
        <begin position="299"/>
        <end position="356"/>
    </location>
</feature>
<keyword evidence="9" id="KW-1185">Reference proteome</keyword>
<proteinExistence type="predicted"/>
<dbReference type="PROSITE" id="PS50888">
    <property type="entry name" value="BHLH"/>
    <property type="match status" value="1"/>
</dbReference>
<dbReference type="SUPFAM" id="SSF47459">
    <property type="entry name" value="HLH, helix-loop-helix DNA-binding domain"/>
    <property type="match status" value="1"/>
</dbReference>
<dbReference type="EMBL" id="MCGN01000006">
    <property type="protein sequence ID" value="ORY95581.1"/>
    <property type="molecule type" value="Genomic_DNA"/>
</dbReference>
<feature type="region of interest" description="Disordered" evidence="6">
    <location>
        <begin position="1"/>
        <end position="85"/>
    </location>
</feature>
<feature type="region of interest" description="Disordered" evidence="6">
    <location>
        <begin position="93"/>
        <end position="112"/>
    </location>
</feature>
<feature type="region of interest" description="Disordered" evidence="6">
    <location>
        <begin position="135"/>
        <end position="193"/>
    </location>
</feature>
<feature type="compositionally biased region" description="Low complexity" evidence="6">
    <location>
        <begin position="54"/>
        <end position="67"/>
    </location>
</feature>
<feature type="compositionally biased region" description="Low complexity" evidence="6">
    <location>
        <begin position="97"/>
        <end position="108"/>
    </location>
</feature>
<dbReference type="GO" id="GO:0000981">
    <property type="term" value="F:DNA-binding transcription factor activity, RNA polymerase II-specific"/>
    <property type="evidence" value="ECO:0007669"/>
    <property type="project" value="TreeGrafter"/>
</dbReference>
<keyword evidence="2" id="KW-0805">Transcription regulation</keyword>
<protein>
    <submittedName>
        <fullName evidence="8">Helix-loop-helix DNA-binding domain-domain-containing protein</fullName>
    </submittedName>
</protein>
<gene>
    <name evidence="8" type="ORF">BCR43DRAFT_493215</name>
</gene>
<dbReference type="GO" id="GO:0000978">
    <property type="term" value="F:RNA polymerase II cis-regulatory region sequence-specific DNA binding"/>
    <property type="evidence" value="ECO:0007669"/>
    <property type="project" value="TreeGrafter"/>
</dbReference>
<dbReference type="GO" id="GO:0046983">
    <property type="term" value="F:protein dimerization activity"/>
    <property type="evidence" value="ECO:0007669"/>
    <property type="project" value="InterPro"/>
</dbReference>
<comment type="subcellular location">
    <subcellularLocation>
        <location evidence="1">Nucleus</location>
    </subcellularLocation>
</comment>
<keyword evidence="5" id="KW-0539">Nucleus</keyword>
<feature type="compositionally biased region" description="Basic and acidic residues" evidence="6">
    <location>
        <begin position="225"/>
        <end position="238"/>
    </location>
</feature>
<dbReference type="InterPro" id="IPR011598">
    <property type="entry name" value="bHLH_dom"/>
</dbReference>
<feature type="compositionally biased region" description="Polar residues" evidence="6">
    <location>
        <begin position="24"/>
        <end position="33"/>
    </location>
</feature>
<dbReference type="OMA" id="YSTQANM"/>
<dbReference type="Gene3D" id="4.10.280.10">
    <property type="entry name" value="Helix-loop-helix DNA-binding domain"/>
    <property type="match status" value="1"/>
</dbReference>
<dbReference type="PANTHER" id="PTHR45776:SF2">
    <property type="entry name" value="MIP04163P"/>
    <property type="match status" value="1"/>
</dbReference>
<dbReference type="OrthoDB" id="690068at2759"/>
<evidence type="ECO:0000256" key="4">
    <source>
        <dbReference type="ARBA" id="ARBA00023163"/>
    </source>
</evidence>
<feature type="compositionally biased region" description="Basic residues" evidence="6">
    <location>
        <begin position="392"/>
        <end position="404"/>
    </location>
</feature>
<dbReference type="InParanoid" id="A0A1X2HA76"/>
<dbReference type="PANTHER" id="PTHR45776">
    <property type="entry name" value="MIP04163P"/>
    <property type="match status" value="1"/>
</dbReference>
<organism evidence="8 9">
    <name type="scientific">Syncephalastrum racemosum</name>
    <name type="common">Filamentous fungus</name>
    <dbReference type="NCBI Taxonomy" id="13706"/>
    <lineage>
        <taxon>Eukaryota</taxon>
        <taxon>Fungi</taxon>
        <taxon>Fungi incertae sedis</taxon>
        <taxon>Mucoromycota</taxon>
        <taxon>Mucoromycotina</taxon>
        <taxon>Mucoromycetes</taxon>
        <taxon>Mucorales</taxon>
        <taxon>Syncephalastraceae</taxon>
        <taxon>Syncephalastrum</taxon>
    </lineage>
</organism>
<dbReference type="AlphaFoldDB" id="A0A1X2HA76"/>
<sequence>MLKKDDDQLSANNSARLSFPTAYHIQQQNQFGTTKERGIDPAQMLEHQQMFFAQQQQQQHQHQQQQQESSPSMSEDLDYSEFASGENVPAAGDLHQRQQQQHPQQQPRSRNFRHTISQIPQEYFYYGGDNMSFSTPLTGQQSKSTKRFSAGFAETSKRDPSSSRLLQHASPMRYPHQYPSDDPHQHPHHQHQQQQMMYYFSPQMDQKYYYRSTPLTTAAGAVEPSHIRQQDSTERPDSTMEPYPSATPAPTQAGVDMRRISSGATMASVGDSSEPATDLYEDDFAAQANLQAIMEKRRRRRESHNAVERRRRDNINDRIQELGTLLPESMTLEEGGIARLNKGTILKKSVEQIKQLQKDLQDYQQRVHSLEETLEHLVKGNGAHPSPVTSRRGARSRHLQQQKA</sequence>
<feature type="region of interest" description="Disordered" evidence="6">
    <location>
        <begin position="375"/>
        <end position="404"/>
    </location>
</feature>
<evidence type="ECO:0000256" key="6">
    <source>
        <dbReference type="SAM" id="MobiDB-lite"/>
    </source>
</evidence>
<dbReference type="SMART" id="SM00353">
    <property type="entry name" value="HLH"/>
    <property type="match status" value="1"/>
</dbReference>
<dbReference type="STRING" id="13706.A0A1X2HA76"/>
<keyword evidence="3 8" id="KW-0238">DNA-binding</keyword>
<reference evidence="8 9" key="1">
    <citation type="submission" date="2016-07" db="EMBL/GenBank/DDBJ databases">
        <title>Pervasive Adenine N6-methylation of Active Genes in Fungi.</title>
        <authorList>
            <consortium name="DOE Joint Genome Institute"/>
            <person name="Mondo S.J."/>
            <person name="Dannebaum R.O."/>
            <person name="Kuo R.C."/>
            <person name="Labutti K."/>
            <person name="Haridas S."/>
            <person name="Kuo A."/>
            <person name="Salamov A."/>
            <person name="Ahrendt S.R."/>
            <person name="Lipzen A."/>
            <person name="Sullivan W."/>
            <person name="Andreopoulos W.B."/>
            <person name="Clum A."/>
            <person name="Lindquist E."/>
            <person name="Daum C."/>
            <person name="Ramamoorthy G.K."/>
            <person name="Gryganskyi A."/>
            <person name="Culley D."/>
            <person name="Magnuson J.K."/>
            <person name="James T.Y."/>
            <person name="O'Malley M.A."/>
            <person name="Stajich J.E."/>
            <person name="Spatafora J.W."/>
            <person name="Visel A."/>
            <person name="Grigoriev I.V."/>
        </authorList>
    </citation>
    <scope>NUCLEOTIDE SEQUENCE [LARGE SCALE GENOMIC DNA]</scope>
    <source>
        <strain evidence="8 9">NRRL 2496</strain>
    </source>
</reference>
<evidence type="ECO:0000256" key="5">
    <source>
        <dbReference type="ARBA" id="ARBA00023242"/>
    </source>
</evidence>
<dbReference type="GO" id="GO:0005634">
    <property type="term" value="C:nucleus"/>
    <property type="evidence" value="ECO:0007669"/>
    <property type="project" value="UniProtKB-SubCell"/>
</dbReference>